<reference evidence="1 2" key="1">
    <citation type="submission" date="2021-06" db="EMBL/GenBank/DDBJ databases">
        <title>Caerostris darwini draft genome.</title>
        <authorList>
            <person name="Kono N."/>
            <person name="Arakawa K."/>
        </authorList>
    </citation>
    <scope>NUCLEOTIDE SEQUENCE [LARGE SCALE GENOMIC DNA]</scope>
</reference>
<proteinExistence type="predicted"/>
<dbReference type="Proteomes" id="UP001054837">
    <property type="component" value="Unassembled WGS sequence"/>
</dbReference>
<evidence type="ECO:0000313" key="1">
    <source>
        <dbReference type="EMBL" id="GIY27548.1"/>
    </source>
</evidence>
<comment type="caution">
    <text evidence="1">The sequence shown here is derived from an EMBL/GenBank/DDBJ whole genome shotgun (WGS) entry which is preliminary data.</text>
</comment>
<sequence>MKEQLKETILHDIKGFIIKSVTHKIRRSRSRIMVYLIVSGVDSDFEDEEVLRFFLFKRVAFQFWNFEWISIFECEQFLEKIEVNVNGINGKNRSSKKILQCYYRWSLKCNAQSIYG</sequence>
<keyword evidence="2" id="KW-1185">Reference proteome</keyword>
<accession>A0AAV4RZ40</accession>
<evidence type="ECO:0000313" key="2">
    <source>
        <dbReference type="Proteomes" id="UP001054837"/>
    </source>
</evidence>
<protein>
    <submittedName>
        <fullName evidence="1">Uncharacterized protein</fullName>
    </submittedName>
</protein>
<dbReference type="EMBL" id="BPLQ01007064">
    <property type="protein sequence ID" value="GIY27548.1"/>
    <property type="molecule type" value="Genomic_DNA"/>
</dbReference>
<gene>
    <name evidence="1" type="ORF">CDAR_497261</name>
</gene>
<name>A0AAV4RZ40_9ARAC</name>
<organism evidence="1 2">
    <name type="scientific">Caerostris darwini</name>
    <dbReference type="NCBI Taxonomy" id="1538125"/>
    <lineage>
        <taxon>Eukaryota</taxon>
        <taxon>Metazoa</taxon>
        <taxon>Ecdysozoa</taxon>
        <taxon>Arthropoda</taxon>
        <taxon>Chelicerata</taxon>
        <taxon>Arachnida</taxon>
        <taxon>Araneae</taxon>
        <taxon>Araneomorphae</taxon>
        <taxon>Entelegynae</taxon>
        <taxon>Araneoidea</taxon>
        <taxon>Araneidae</taxon>
        <taxon>Caerostris</taxon>
    </lineage>
</organism>
<dbReference type="AlphaFoldDB" id="A0AAV4RZ40"/>